<dbReference type="EMBL" id="VUAV01000026">
    <property type="protein sequence ID" value="KAA8812619.1"/>
    <property type="molecule type" value="Genomic_DNA"/>
</dbReference>
<sequence length="408" mass="48502">MRKLSEFDYKLDTYTSNDQILEDLRENFVNSYPVEYIRNQMTLDDYCEGKGKKDTFCNRLERELIGLGSIKGATASKFGIYYSQEKHKYLINKVWRIPQNNPNLKFSFDKLRNAIADLIELGKAGDEEAIQKHPLATMVKMKILSVYYPDKYLNIFSDRMLNFFTYQFYEDDVSKNLTRFEKQKLLLDLKSEDKAMQNWNNIKFGNYLYHLFPQAFALGKENKEQIQEKYQLLTPDIDNKTIIKEPIVYEKQAVKFNSRKVKKYSQGISKIDYVQKQKTNIVIGYTGEKQVLEYERKRLSNHPDLQRRIKWQSQESDAIGYDILSYDKDGTERQIEVKSTNAQPSDKFHFVLTENERQHALKLTNYWIYYVFSIDNQPTIYKIKNPFKDDLVQIEPIKYKVNIRVKDM</sequence>
<dbReference type="Pfam" id="PF13020">
    <property type="entry name" value="NOV_C"/>
    <property type="match status" value="1"/>
</dbReference>
<protein>
    <submittedName>
        <fullName evidence="1">DUF3883 domain-containing protein</fullName>
    </submittedName>
</protein>
<dbReference type="GeneID" id="69823510"/>
<accession>A0A226RRK5</accession>
<proteinExistence type="predicted"/>
<comment type="caution">
    <text evidence="1">The sequence shown here is derived from an EMBL/GenBank/DDBJ whole genome shotgun (WGS) entry which is preliminary data.</text>
</comment>
<dbReference type="Proteomes" id="UP000324504">
    <property type="component" value="Unassembled WGS sequence"/>
</dbReference>
<evidence type="ECO:0000313" key="1">
    <source>
        <dbReference type="EMBL" id="KAA8812619.1"/>
    </source>
</evidence>
<organism evidence="1 2">
    <name type="scientific">Lactobacillus crispatus</name>
    <dbReference type="NCBI Taxonomy" id="47770"/>
    <lineage>
        <taxon>Bacteria</taxon>
        <taxon>Bacillati</taxon>
        <taxon>Bacillota</taxon>
        <taxon>Bacilli</taxon>
        <taxon>Lactobacillales</taxon>
        <taxon>Lactobacillaceae</taxon>
        <taxon>Lactobacillus</taxon>
    </lineage>
</organism>
<evidence type="ECO:0000313" key="2">
    <source>
        <dbReference type="Proteomes" id="UP000324504"/>
    </source>
</evidence>
<gene>
    <name evidence="1" type="ORF">F1C09_05675</name>
</gene>
<name>A0A226RRK5_9LACO</name>
<dbReference type="InterPro" id="IPR024975">
    <property type="entry name" value="NOV_C"/>
</dbReference>
<dbReference type="AlphaFoldDB" id="A0A226RRK5"/>
<dbReference type="RefSeq" id="WP_057726700.1">
    <property type="nucleotide sequence ID" value="NZ_CP039266.1"/>
</dbReference>
<reference evidence="1 2" key="1">
    <citation type="submission" date="2019-09" db="EMBL/GenBank/DDBJ databases">
        <title>Comparative analysis of L. crispatus genomes revealed niche specific adaptation to different host and body sites.</title>
        <authorList>
            <person name="Pan M."/>
            <person name="Hidalgo-Cantabrana C."/>
            <person name="Barrangou R."/>
        </authorList>
    </citation>
    <scope>NUCLEOTIDE SEQUENCE [LARGE SCALE GENOMIC DNA]</scope>
    <source>
        <strain evidence="1 2">NCK2488</strain>
    </source>
</reference>